<organism evidence="1 2">
    <name type="scientific">Vavraia culicis (isolate floridensis)</name>
    <name type="common">Microsporidian parasite</name>
    <dbReference type="NCBI Taxonomy" id="948595"/>
    <lineage>
        <taxon>Eukaryota</taxon>
        <taxon>Fungi</taxon>
        <taxon>Fungi incertae sedis</taxon>
        <taxon>Microsporidia</taxon>
        <taxon>Pleistophoridae</taxon>
        <taxon>Vavraia</taxon>
    </lineage>
</organism>
<dbReference type="EMBL" id="GL877412">
    <property type="protein sequence ID" value="ELA47773.1"/>
    <property type="molecule type" value="Genomic_DNA"/>
</dbReference>
<reference evidence="2" key="1">
    <citation type="submission" date="2011-03" db="EMBL/GenBank/DDBJ databases">
        <title>The genome sequence of Vavraia culicis strain floridensis.</title>
        <authorList>
            <consortium name="The Broad Institute Genome Sequencing Platform"/>
            <person name="Cuomo C."/>
            <person name="Becnel J."/>
            <person name="Sanscrainte N."/>
            <person name="Young S.K."/>
            <person name="Zeng Q."/>
            <person name="Gargeya S."/>
            <person name="Fitzgerald M."/>
            <person name="Haas B."/>
            <person name="Abouelleil A."/>
            <person name="Alvarado L."/>
            <person name="Arachchi H.M."/>
            <person name="Berlin A."/>
            <person name="Chapman S.B."/>
            <person name="Gearin G."/>
            <person name="Goldberg J."/>
            <person name="Griggs A."/>
            <person name="Gujja S."/>
            <person name="Hansen M."/>
            <person name="Heiman D."/>
            <person name="Howarth C."/>
            <person name="Larimer J."/>
            <person name="Lui A."/>
            <person name="MacDonald P.J.P."/>
            <person name="McCowen C."/>
            <person name="Montmayeur A."/>
            <person name="Murphy C."/>
            <person name="Neiman D."/>
            <person name="Pearson M."/>
            <person name="Priest M."/>
            <person name="Roberts A."/>
            <person name="Saif S."/>
            <person name="Shea T."/>
            <person name="Sisk P."/>
            <person name="Stolte C."/>
            <person name="Sykes S."/>
            <person name="Wortman J."/>
            <person name="Nusbaum C."/>
            <person name="Birren B."/>
        </authorList>
    </citation>
    <scope>NUCLEOTIDE SEQUENCE [LARGE SCALE GENOMIC DNA]</scope>
    <source>
        <strain evidence="2">floridensis</strain>
    </source>
</reference>
<dbReference type="VEuPathDB" id="MicrosporidiaDB:VCUG_00734"/>
<gene>
    <name evidence="1" type="ORF">VCUG_00734</name>
</gene>
<dbReference type="Proteomes" id="UP000011081">
    <property type="component" value="Unassembled WGS sequence"/>
</dbReference>
<dbReference type="RefSeq" id="XP_008073757.1">
    <property type="nucleotide sequence ID" value="XM_008075566.1"/>
</dbReference>
<evidence type="ECO:0000313" key="2">
    <source>
        <dbReference type="Proteomes" id="UP000011081"/>
    </source>
</evidence>
<dbReference type="GeneID" id="19878619"/>
<protein>
    <submittedName>
        <fullName evidence="1">Uncharacterized protein</fullName>
    </submittedName>
</protein>
<accession>L2GWV9</accession>
<dbReference type="InParanoid" id="L2GWV9"/>
<keyword evidence="2" id="KW-1185">Reference proteome</keyword>
<name>L2GWV9_VAVCU</name>
<dbReference type="HOGENOM" id="CLU_385522_0_0_1"/>
<evidence type="ECO:0000313" key="1">
    <source>
        <dbReference type="EMBL" id="ELA47773.1"/>
    </source>
</evidence>
<dbReference type="AlphaFoldDB" id="L2GWV9"/>
<proteinExistence type="predicted"/>
<sequence length="717" mass="81551">MFPLFINMMHSLCAAPYHQHPNEANAALLSDDFETVEMTTRIRTRDGIVVELPYRTAMQHVPLGNLCFPYINSAYENLVAAACGYVQALNFARPQMFLPIMPGTDTSETLVRKQELDKRQEIERSGNLNQIANAECQDKMIHRGSPLNKLQPCLKLNHSALEDAFSTTRPRTDFTETKKSCDSMDLNLAKSQDVLEHQQETNEIGGAGTFEELGEKFINKEHVVDDPVQVIKERFECQFMASNSTSSTESWCTADNELTSDEATEHSSVDEEVCEKKLIQLLYDHGKLPMTGLYTKLDGHETGAGTSYESLNARMIVEARDTEQNTLKKRQQFVKLPISRESSTNLFAQSRVMNRARTSLLPSIEKHPLKQKLRAVSRSVEQRIKPIPVKSLFRWNNMTSGCDEINDGVEQRRFPHAQEEKTVTCASEKDVLTSGQETIECLEPMLFSRQQSLTKPDVDSLLAVQSMPGDRYTTVESPGDPKTQTQNLEDLLDAYDQRILNMECDCVLSNEKCVFSTKVCTLLRNMLNTEENMSYGSFVENEEKALSAMTISLNVLDSDLAAIPEYEKMRSKMVEKRCLVLEDLSANKNIGLLDRATILSPEYCQAMKDLVCVGQYLMMSLLLKDQIRMEDLSQFIKIIRFMTQFVEEVGDRVTYIEICLAGDCQSLTAHQFLRSFSAYRDISFYHKINADQLKIMEMMCRAVHQIFKHIEQSSQVR</sequence>